<dbReference type="Pfam" id="PF00646">
    <property type="entry name" value="F-box"/>
    <property type="match status" value="1"/>
</dbReference>
<dbReference type="PANTHER" id="PTHR24414">
    <property type="entry name" value="F-BOX/KELCH-REPEAT PROTEIN SKIP4"/>
    <property type="match status" value="1"/>
</dbReference>
<evidence type="ECO:0000313" key="3">
    <source>
        <dbReference type="Proteomes" id="UP000324897"/>
    </source>
</evidence>
<dbReference type="SMART" id="SM00612">
    <property type="entry name" value="Kelch"/>
    <property type="match status" value="1"/>
</dbReference>
<dbReference type="EMBL" id="RWGY01000002">
    <property type="protein sequence ID" value="TVU50787.1"/>
    <property type="molecule type" value="Genomic_DNA"/>
</dbReference>
<dbReference type="PROSITE" id="PS50181">
    <property type="entry name" value="FBOX"/>
    <property type="match status" value="1"/>
</dbReference>
<dbReference type="Gene3D" id="2.120.10.80">
    <property type="entry name" value="Kelch-type beta propeller"/>
    <property type="match status" value="1"/>
</dbReference>
<keyword evidence="3" id="KW-1185">Reference proteome</keyword>
<dbReference type="SMART" id="SM00256">
    <property type="entry name" value="FBOX"/>
    <property type="match status" value="1"/>
</dbReference>
<dbReference type="SUPFAM" id="SSF81383">
    <property type="entry name" value="F-box domain"/>
    <property type="match status" value="1"/>
</dbReference>
<dbReference type="SUPFAM" id="SSF117281">
    <property type="entry name" value="Kelch motif"/>
    <property type="match status" value="1"/>
</dbReference>
<feature type="domain" description="F-box" evidence="1">
    <location>
        <begin position="56"/>
        <end position="101"/>
    </location>
</feature>
<dbReference type="OrthoDB" id="45365at2759"/>
<gene>
    <name evidence="2" type="ORF">EJB05_02177</name>
</gene>
<dbReference type="InterPro" id="IPR050354">
    <property type="entry name" value="F-box/kelch-repeat_ARATH"/>
</dbReference>
<organism evidence="2 3">
    <name type="scientific">Eragrostis curvula</name>
    <name type="common">weeping love grass</name>
    <dbReference type="NCBI Taxonomy" id="38414"/>
    <lineage>
        <taxon>Eukaryota</taxon>
        <taxon>Viridiplantae</taxon>
        <taxon>Streptophyta</taxon>
        <taxon>Embryophyta</taxon>
        <taxon>Tracheophyta</taxon>
        <taxon>Spermatophyta</taxon>
        <taxon>Magnoliopsida</taxon>
        <taxon>Liliopsida</taxon>
        <taxon>Poales</taxon>
        <taxon>Poaceae</taxon>
        <taxon>PACMAD clade</taxon>
        <taxon>Chloridoideae</taxon>
        <taxon>Eragrostideae</taxon>
        <taxon>Eragrostidinae</taxon>
        <taxon>Eragrostis</taxon>
    </lineage>
</organism>
<dbReference type="CDD" id="cd22152">
    <property type="entry name" value="F-box_AtAFR-like"/>
    <property type="match status" value="1"/>
</dbReference>
<dbReference type="Proteomes" id="UP000324897">
    <property type="component" value="Chromosome 6"/>
</dbReference>
<reference evidence="2 3" key="1">
    <citation type="journal article" date="2019" name="Sci. Rep.">
        <title>A high-quality genome of Eragrostis curvula grass provides insights into Poaceae evolution and supports new strategies to enhance forage quality.</title>
        <authorList>
            <person name="Carballo J."/>
            <person name="Santos B.A.C.M."/>
            <person name="Zappacosta D."/>
            <person name="Garbus I."/>
            <person name="Selva J.P."/>
            <person name="Gallo C.A."/>
            <person name="Diaz A."/>
            <person name="Albertini E."/>
            <person name="Caccamo M."/>
            <person name="Echenique V."/>
        </authorList>
    </citation>
    <scope>NUCLEOTIDE SEQUENCE [LARGE SCALE GENOMIC DNA]</scope>
    <source>
        <strain evidence="3">cv. Victoria</strain>
        <tissue evidence="2">Leaf</tissue>
    </source>
</reference>
<proteinExistence type="predicted"/>
<dbReference type="InterPro" id="IPR006652">
    <property type="entry name" value="Kelch_1"/>
</dbReference>
<evidence type="ECO:0000313" key="2">
    <source>
        <dbReference type="EMBL" id="TVU50787.1"/>
    </source>
</evidence>
<dbReference type="InterPro" id="IPR036047">
    <property type="entry name" value="F-box-like_dom_sf"/>
</dbReference>
<feature type="non-terminal residue" evidence="2">
    <location>
        <position position="1"/>
    </location>
</feature>
<comment type="caution">
    <text evidence="2">The sequence shown here is derived from an EMBL/GenBank/DDBJ whole genome shotgun (WGS) entry which is preliminary data.</text>
</comment>
<protein>
    <recommendedName>
        <fullName evidence="1">F-box domain-containing protein</fullName>
    </recommendedName>
</protein>
<sequence>MAAESCHSRSLSWLARSCIPADPARHIAVPVPVPIPVAAATNLSSSTQQPSSDSDESPISALPDDLLLECLARVPRASLPPLPAVCRRFASLLASDAFLHLRRARGLLRPTLLAVSVPSSQGSSSSTFARALLQLDASGQPPELEVAALPLPPTLLLLHCRAGGGGGGSAFAHARAVAVGREVFLIGRGATLRVDALTGAARACAPTLYPRKKFAAAVVGGRIYVAGGSARTAAVEEYDPAGDDAWRVVAEAPRRRYGCAGAATAGGVFYVAGGVAVSAPVGDGGALLEARACAGSVDALHVGAMAWARPRAVPGGGCVVGACGAGEHLYVVASHAVELSFWRWSGNGVSRGGGWVALEAPPVPRGSVGLGMAVRVAMAGVGGDRVVAVVNVSAVRGHIAAAGAVAVEGLVLVYDIAGGNWSRAPADLPPGFRRASCAVVEC</sequence>
<dbReference type="Pfam" id="PF01344">
    <property type="entry name" value="Kelch_1"/>
    <property type="match status" value="1"/>
</dbReference>
<dbReference type="Gramene" id="TVU50787">
    <property type="protein sequence ID" value="TVU50787"/>
    <property type="gene ID" value="EJB05_02177"/>
</dbReference>
<dbReference type="AlphaFoldDB" id="A0A5J9WS82"/>
<dbReference type="PANTHER" id="PTHR24414:SF60">
    <property type="entry name" value="OS03G0415400 PROTEIN"/>
    <property type="match status" value="1"/>
</dbReference>
<dbReference type="InterPro" id="IPR015915">
    <property type="entry name" value="Kelch-typ_b-propeller"/>
</dbReference>
<name>A0A5J9WS82_9POAL</name>
<dbReference type="InterPro" id="IPR001810">
    <property type="entry name" value="F-box_dom"/>
</dbReference>
<evidence type="ECO:0000259" key="1">
    <source>
        <dbReference type="PROSITE" id="PS50181"/>
    </source>
</evidence>
<accession>A0A5J9WS82</accession>